<sequence length="408" mass="46034">MSNTNNVPNWHSSPSERTLYLANRQFPVASQPLAHNEFYGGGGHRSGIHSSELPTDEEGNLSPASSEGSSYYKVDFSDLADKTRTTTTTQARTTRARQEAPNPIKRPNPTRLKETIVIDSDSEGEIFVSDAPLEAPPPNFIPAANIDQAQLQSRRAEVISLGSESDFEANPPLPSNPQASVFKMSALDIVQDAQLRSVLQAADRACEQCIAILDLIQANRNPKASSTYEQDLSNQQKVLYSHLAVVRGLNRKALLNARKTKQETTDARQEVDKLHLQLQNLYYEQRHFRGEITVCKNYDHSYERLPMIDLDEFLKIHPQYAGASEHDQMLARIEHEHSVRVALEETRQGLLKKKQTFIAENNKRKEILAGLDKSVEKWMEGAKVVEQEFVKAEQEMKNREETWNGNSN</sequence>
<evidence type="ECO:0000256" key="4">
    <source>
        <dbReference type="SAM" id="MobiDB-lite"/>
    </source>
</evidence>
<dbReference type="GO" id="GO:0003729">
    <property type="term" value="F:mRNA binding"/>
    <property type="evidence" value="ECO:0007669"/>
    <property type="project" value="TreeGrafter"/>
</dbReference>
<dbReference type="PANTHER" id="PTHR13375">
    <property type="entry name" value="FMS INTERACTING PROTEIN"/>
    <property type="match status" value="1"/>
</dbReference>
<name>A0A8H3YW80_VENIN</name>
<reference evidence="5 6" key="1">
    <citation type="submission" date="2019-11" db="EMBL/GenBank/DDBJ databases">
        <title>Venturia inaequalis Genome Resource.</title>
        <authorList>
            <person name="Lichtner F.J."/>
        </authorList>
    </citation>
    <scope>NUCLEOTIDE SEQUENCE [LARGE SCALE GENOMIC DNA]</scope>
    <source>
        <strain evidence="5">Bline_iso_100314</strain>
    </source>
</reference>
<comment type="subcellular location">
    <subcellularLocation>
        <location evidence="1">Nucleus</location>
    </subcellularLocation>
</comment>
<dbReference type="GO" id="GO:0006406">
    <property type="term" value="P:mRNA export from nucleus"/>
    <property type="evidence" value="ECO:0007669"/>
    <property type="project" value="TreeGrafter"/>
</dbReference>
<comment type="caution">
    <text evidence="5">The sequence shown here is derived from an EMBL/GenBank/DDBJ whole genome shotgun (WGS) entry which is preliminary data.</text>
</comment>
<evidence type="ECO:0000313" key="5">
    <source>
        <dbReference type="EMBL" id="KAE9971336.1"/>
    </source>
</evidence>
<protein>
    <submittedName>
        <fullName evidence="5">Uncharacterized protein</fullName>
    </submittedName>
</protein>
<proteinExistence type="inferred from homology"/>
<feature type="compositionally biased region" description="Basic and acidic residues" evidence="4">
    <location>
        <begin position="75"/>
        <end position="84"/>
    </location>
</feature>
<keyword evidence="3" id="KW-0539">Nucleus</keyword>
<dbReference type="GO" id="GO:0000445">
    <property type="term" value="C:THO complex part of transcription export complex"/>
    <property type="evidence" value="ECO:0007669"/>
    <property type="project" value="TreeGrafter"/>
</dbReference>
<evidence type="ECO:0000313" key="6">
    <source>
        <dbReference type="Proteomes" id="UP000433883"/>
    </source>
</evidence>
<dbReference type="PANTHER" id="PTHR13375:SF3">
    <property type="entry name" value="THO COMPLEX SUBUNIT 5 HOMOLOG"/>
    <property type="match status" value="1"/>
</dbReference>
<gene>
    <name evidence="5" type="ORF">BLS_004472</name>
</gene>
<accession>A0A8H3YW80</accession>
<evidence type="ECO:0000256" key="2">
    <source>
        <dbReference type="ARBA" id="ARBA00008044"/>
    </source>
</evidence>
<evidence type="ECO:0000256" key="3">
    <source>
        <dbReference type="ARBA" id="ARBA00023242"/>
    </source>
</evidence>
<organism evidence="5 6">
    <name type="scientific">Venturia inaequalis</name>
    <name type="common">Apple scab fungus</name>
    <dbReference type="NCBI Taxonomy" id="5025"/>
    <lineage>
        <taxon>Eukaryota</taxon>
        <taxon>Fungi</taxon>
        <taxon>Dikarya</taxon>
        <taxon>Ascomycota</taxon>
        <taxon>Pezizomycotina</taxon>
        <taxon>Dothideomycetes</taxon>
        <taxon>Pleosporomycetidae</taxon>
        <taxon>Venturiales</taxon>
        <taxon>Venturiaceae</taxon>
        <taxon>Venturia</taxon>
    </lineage>
</organism>
<dbReference type="AlphaFoldDB" id="A0A8H3YW80"/>
<comment type="similarity">
    <text evidence="2">Belongs to the THOC5 family.</text>
</comment>
<feature type="region of interest" description="Disordered" evidence="4">
    <location>
        <begin position="37"/>
        <end position="112"/>
    </location>
</feature>
<dbReference type="EMBL" id="WNWQ01000297">
    <property type="protein sequence ID" value="KAE9971336.1"/>
    <property type="molecule type" value="Genomic_DNA"/>
</dbReference>
<dbReference type="InterPro" id="IPR019163">
    <property type="entry name" value="THO_Thoc5"/>
</dbReference>
<dbReference type="Proteomes" id="UP000433883">
    <property type="component" value="Unassembled WGS sequence"/>
</dbReference>
<evidence type="ECO:0000256" key="1">
    <source>
        <dbReference type="ARBA" id="ARBA00004123"/>
    </source>
</evidence>
<dbReference type="Pfam" id="PF09766">
    <property type="entry name" value="FmiP_Thoc5"/>
    <property type="match status" value="1"/>
</dbReference>